<protein>
    <submittedName>
        <fullName evidence="2">Uncharacterized protein</fullName>
    </submittedName>
</protein>
<accession>A0A2M4DFA2</accession>
<dbReference type="PROSITE" id="PS51257">
    <property type="entry name" value="PROKAR_LIPOPROTEIN"/>
    <property type="match status" value="1"/>
</dbReference>
<sequence length="84" mass="10280">MMMMMKMMKMMMMITNTLFFACVLFYVSMRRGNGRNFRMFANFRRMCRYGSRFPVWSVYLFCHLTVSMLFDGNVDLQPFWGYRV</sequence>
<evidence type="ECO:0000313" key="2">
    <source>
        <dbReference type="EMBL" id="MBW76270.1"/>
    </source>
</evidence>
<proteinExistence type="predicted"/>
<organism evidence="2">
    <name type="scientific">Anopheles darlingi</name>
    <name type="common">Mosquito</name>
    <dbReference type="NCBI Taxonomy" id="43151"/>
    <lineage>
        <taxon>Eukaryota</taxon>
        <taxon>Metazoa</taxon>
        <taxon>Ecdysozoa</taxon>
        <taxon>Arthropoda</taxon>
        <taxon>Hexapoda</taxon>
        <taxon>Insecta</taxon>
        <taxon>Pterygota</taxon>
        <taxon>Neoptera</taxon>
        <taxon>Endopterygota</taxon>
        <taxon>Diptera</taxon>
        <taxon>Nematocera</taxon>
        <taxon>Culicoidea</taxon>
        <taxon>Culicidae</taxon>
        <taxon>Anophelinae</taxon>
        <taxon>Anopheles</taxon>
    </lineage>
</organism>
<keyword evidence="1" id="KW-0812">Transmembrane</keyword>
<evidence type="ECO:0000256" key="1">
    <source>
        <dbReference type="SAM" id="Phobius"/>
    </source>
</evidence>
<dbReference type="EMBL" id="GGFL01012092">
    <property type="protein sequence ID" value="MBW76270.1"/>
    <property type="molecule type" value="Transcribed_RNA"/>
</dbReference>
<dbReference type="AlphaFoldDB" id="A0A2M4DFA2"/>
<reference evidence="2" key="1">
    <citation type="submission" date="2018-01" db="EMBL/GenBank/DDBJ databases">
        <title>An insight into the sialome of Amazonian anophelines.</title>
        <authorList>
            <person name="Ribeiro J.M."/>
            <person name="Scarpassa V."/>
            <person name="Calvo E."/>
        </authorList>
    </citation>
    <scope>NUCLEOTIDE SEQUENCE</scope>
</reference>
<name>A0A2M4DFA2_ANODA</name>
<keyword evidence="1" id="KW-0472">Membrane</keyword>
<feature type="transmembrane region" description="Helical" evidence="1">
    <location>
        <begin position="53"/>
        <end position="70"/>
    </location>
</feature>
<keyword evidence="1" id="KW-1133">Transmembrane helix</keyword>